<feature type="transmembrane region" description="Helical" evidence="18">
    <location>
        <begin position="48"/>
        <end position="76"/>
    </location>
</feature>
<dbReference type="RefSeq" id="YP_010585972.1">
    <property type="nucleotide sequence ID" value="NC_069239.1"/>
</dbReference>
<evidence type="ECO:0000256" key="9">
    <source>
        <dbReference type="ARBA" id="ARBA00022967"/>
    </source>
</evidence>
<feature type="domain" description="NADH dehydrogenase subunit 5 C-terminal" evidence="20">
    <location>
        <begin position="393"/>
        <end position="567"/>
    </location>
</feature>
<keyword evidence="8" id="KW-0999">Mitochondrion inner membrane</keyword>
<evidence type="ECO:0000256" key="5">
    <source>
        <dbReference type="ARBA" id="ARBA00022448"/>
    </source>
</evidence>
<evidence type="ECO:0000256" key="3">
    <source>
        <dbReference type="ARBA" id="ARBA00012944"/>
    </source>
</evidence>
<evidence type="ECO:0000256" key="14">
    <source>
        <dbReference type="ARBA" id="ARBA00023128"/>
    </source>
</evidence>
<dbReference type="PANTHER" id="PTHR42829">
    <property type="entry name" value="NADH-UBIQUINONE OXIDOREDUCTASE CHAIN 5"/>
    <property type="match status" value="1"/>
</dbReference>
<evidence type="ECO:0000256" key="4">
    <source>
        <dbReference type="ARBA" id="ARBA00021096"/>
    </source>
</evidence>
<evidence type="ECO:0000256" key="8">
    <source>
        <dbReference type="ARBA" id="ARBA00022792"/>
    </source>
</evidence>
<feature type="transmembrane region" description="Helical" evidence="18">
    <location>
        <begin position="272"/>
        <end position="292"/>
    </location>
</feature>
<dbReference type="PRINTS" id="PR01434">
    <property type="entry name" value="NADHDHGNASE5"/>
</dbReference>
<keyword evidence="6" id="KW-0679">Respiratory chain</keyword>
<feature type="transmembrane region" description="Helical" evidence="18">
    <location>
        <begin position="377"/>
        <end position="397"/>
    </location>
</feature>
<reference evidence="21" key="2">
    <citation type="journal article" date="2022" name="Syst. Entomol.">
        <title>Massive gene rearrangements of mitochondrial genomes and implications for the phylogeny of Trichoptera (Insecta).</title>
        <authorList>
            <person name="Ge X."/>
            <person name="Peng L."/>
            <person name="Vogler A.P."/>
            <person name="Morse J.C."/>
            <person name="Yang L."/>
            <person name="Sun C."/>
            <person name="Wang B."/>
        </authorList>
    </citation>
    <scope>NUCLEOTIDE SEQUENCE</scope>
</reference>
<dbReference type="InterPro" id="IPR010934">
    <property type="entry name" value="NADH_DH_su5_C"/>
</dbReference>
<evidence type="ECO:0000256" key="10">
    <source>
        <dbReference type="ARBA" id="ARBA00022982"/>
    </source>
</evidence>
<keyword evidence="5" id="KW-0813">Transport</keyword>
<evidence type="ECO:0000256" key="11">
    <source>
        <dbReference type="ARBA" id="ARBA00022989"/>
    </source>
</evidence>
<dbReference type="EC" id="7.1.1.2" evidence="3"/>
<comment type="function">
    <text evidence="1">Core subunit of the mitochondrial membrane respiratory chain NADH dehydrogenase (Complex I) that is believed to belong to the minimal assembly required for catalysis. Complex I functions in the transfer of electrons from NADH to the respiratory chain. The immediate electron acceptor for the enzyme is believed to be ubiquinone.</text>
</comment>
<dbReference type="InterPro" id="IPR003945">
    <property type="entry name" value="NU5C-like"/>
</dbReference>
<keyword evidence="11 18" id="KW-1133">Transmembrane helix</keyword>
<feature type="transmembrane region" description="Helical" evidence="18">
    <location>
        <begin position="179"/>
        <end position="197"/>
    </location>
</feature>
<evidence type="ECO:0000256" key="16">
    <source>
        <dbReference type="ARBA" id="ARBA00031027"/>
    </source>
</evidence>
<dbReference type="GO" id="GO:0042773">
    <property type="term" value="P:ATP synthesis coupled electron transport"/>
    <property type="evidence" value="ECO:0007669"/>
    <property type="project" value="InterPro"/>
</dbReference>
<dbReference type="GO" id="GO:0003954">
    <property type="term" value="F:NADH dehydrogenase activity"/>
    <property type="evidence" value="ECO:0007669"/>
    <property type="project" value="TreeGrafter"/>
</dbReference>
<keyword evidence="10" id="KW-0249">Electron transport</keyword>
<keyword evidence="12" id="KW-0520">NAD</keyword>
<dbReference type="CTD" id="4540"/>
<dbReference type="GO" id="GO:0005743">
    <property type="term" value="C:mitochondrial inner membrane"/>
    <property type="evidence" value="ECO:0007669"/>
    <property type="project" value="UniProtKB-SubCell"/>
</dbReference>
<dbReference type="Pfam" id="PF00361">
    <property type="entry name" value="Proton_antipo_M"/>
    <property type="match status" value="1"/>
</dbReference>
<evidence type="ECO:0000256" key="13">
    <source>
        <dbReference type="ARBA" id="ARBA00023075"/>
    </source>
</evidence>
<organism evidence="21">
    <name type="scientific">Abaria herringbona</name>
    <dbReference type="NCBI Taxonomy" id="2996732"/>
    <lineage>
        <taxon>Eukaryota</taxon>
        <taxon>Metazoa</taxon>
        <taxon>Ecdysozoa</taxon>
        <taxon>Arthropoda</taxon>
        <taxon>Hexapoda</taxon>
        <taxon>Insecta</taxon>
        <taxon>Pterygota</taxon>
        <taxon>Neoptera</taxon>
        <taxon>Endopterygota</taxon>
        <taxon>Trichoptera</taxon>
        <taxon>Annulipalpia</taxon>
        <taxon>Psychomyioidea</taxon>
        <taxon>Xiphocentronidae</taxon>
        <taxon>Xiphocentroninae</taxon>
        <taxon>Abaria</taxon>
    </lineage>
</organism>
<protein>
    <recommendedName>
        <fullName evidence="4">NADH-ubiquinone oxidoreductase chain 5</fullName>
        <ecNumber evidence="3">7.1.1.2</ecNumber>
    </recommendedName>
    <alternativeName>
        <fullName evidence="16">NADH dehydrogenase subunit 5</fullName>
    </alternativeName>
</protein>
<dbReference type="GO" id="GO:0015990">
    <property type="term" value="P:electron transport coupled proton transport"/>
    <property type="evidence" value="ECO:0007669"/>
    <property type="project" value="TreeGrafter"/>
</dbReference>
<evidence type="ECO:0000256" key="1">
    <source>
        <dbReference type="ARBA" id="ARBA00003257"/>
    </source>
</evidence>
<evidence type="ECO:0000256" key="6">
    <source>
        <dbReference type="ARBA" id="ARBA00022660"/>
    </source>
</evidence>
<feature type="transmembrane region" description="Helical" evidence="18">
    <location>
        <begin position="449"/>
        <end position="471"/>
    </location>
</feature>
<feature type="transmembrane region" description="Helical" evidence="18">
    <location>
        <begin position="217"/>
        <end position="237"/>
    </location>
</feature>
<feature type="transmembrane region" description="Helical" evidence="18">
    <location>
        <begin position="483"/>
        <end position="504"/>
    </location>
</feature>
<evidence type="ECO:0000256" key="18">
    <source>
        <dbReference type="SAM" id="Phobius"/>
    </source>
</evidence>
<dbReference type="Pfam" id="PF06455">
    <property type="entry name" value="NADH5_C"/>
    <property type="match status" value="1"/>
</dbReference>
<sequence length="567" mass="66906">MKLCKYLIWMFILLFFSLSSFLFSLFLIYKNYMFMLEWELLSLSSTKIIYLIYLDWISLIFMSLVMFISSMVIIYSKYYMETEINWKRFLYLVLLFVISMLLFIMSPNLISLLLGWDGLGMISYCLVIFYQNVKSYNSGMLTVLMNRVGDIFILMGIVWMVNYGSWNFMMYYLLMKMDLNMQLICFLVVMGAITKSAQIPYSPWLPAAMAAPTPVSALVHSSTLVTAGVYLLIRFFNLLEGMFILKILFLLSILTMFMAGIAANYEFNLKKIIALSTLSQLGLMMSILSINFKLLCFFHLLTHALFKSMLFMSAGVLIHMMLNNQDIRLMGNLVNYTPLVCIMFNISNLALCGMPFMAGFYSKDMMMEMVLMKSFNLFVFFFFFFSIGLTVSYSLRLSWYSMFKEYNMLVCFNLYENYFMLMSMFSLMFLSMIGGCMLMWLFFFHMIMVYMSFLFKMMVLIFMFMGLMSGMFMYKFNKLIKNLYFLSFVSSMWFMNSLFTYGIVNKVMFFGVNLMKIFDLGWLEEFGSQGIYKNIIKMSNMNLYMQMNNLKMYLLMFILLMMLLMLF</sequence>
<feature type="transmembrane region" description="Helical" evidence="18">
    <location>
        <begin position="88"/>
        <end position="106"/>
    </location>
</feature>
<dbReference type="EMBL" id="OL677997">
    <property type="protein sequence ID" value="UZZ43708.1"/>
    <property type="molecule type" value="Genomic_DNA"/>
</dbReference>
<feature type="transmembrane region" description="Helical" evidence="18">
    <location>
        <begin position="243"/>
        <end position="265"/>
    </location>
</feature>
<evidence type="ECO:0000313" key="21">
    <source>
        <dbReference type="EMBL" id="UZZ43708.1"/>
    </source>
</evidence>
<feature type="transmembrane region" description="Helical" evidence="18">
    <location>
        <begin position="334"/>
        <end position="357"/>
    </location>
</feature>
<feature type="transmembrane region" description="Helical" evidence="18">
    <location>
        <begin position="304"/>
        <end position="322"/>
    </location>
</feature>
<dbReference type="AlphaFoldDB" id="A0A9E8RSJ5"/>
<feature type="transmembrane region" description="Helical" evidence="18">
    <location>
        <begin position="151"/>
        <end position="173"/>
    </location>
</feature>
<keyword evidence="7 18" id="KW-0812">Transmembrane</keyword>
<keyword evidence="15 18" id="KW-0472">Membrane</keyword>
<evidence type="ECO:0000256" key="17">
    <source>
        <dbReference type="ARBA" id="ARBA00049551"/>
    </source>
</evidence>
<evidence type="ECO:0000259" key="19">
    <source>
        <dbReference type="Pfam" id="PF00361"/>
    </source>
</evidence>
<keyword evidence="14 21" id="KW-0496">Mitochondrion</keyword>
<name>A0A9E8RSJ5_9NEOP</name>
<keyword evidence="13" id="KW-0830">Ubiquinone</keyword>
<dbReference type="PANTHER" id="PTHR42829:SF2">
    <property type="entry name" value="NADH-UBIQUINONE OXIDOREDUCTASE CHAIN 5"/>
    <property type="match status" value="1"/>
</dbReference>
<reference evidence="21" key="1">
    <citation type="submission" date="2021-11" db="EMBL/GenBank/DDBJ databases">
        <authorList>
            <person name="Ge X.-Y."/>
            <person name="Peng L."/>
            <person name="Sun C.-H."/>
            <person name="Wang B.-X."/>
        </authorList>
    </citation>
    <scope>NUCLEOTIDE SEQUENCE</scope>
</reference>
<proteinExistence type="predicted"/>
<feature type="transmembrane region" description="Helical" evidence="18">
    <location>
        <begin position="7"/>
        <end position="28"/>
    </location>
</feature>
<gene>
    <name evidence="21" type="primary">ND5</name>
</gene>
<geneLocation type="mitochondrion" evidence="21"/>
<feature type="transmembrane region" description="Helical" evidence="18">
    <location>
        <begin position="418"/>
        <end position="443"/>
    </location>
</feature>
<feature type="transmembrane region" description="Helical" evidence="18">
    <location>
        <begin position="550"/>
        <end position="566"/>
    </location>
</feature>
<evidence type="ECO:0000256" key="12">
    <source>
        <dbReference type="ARBA" id="ARBA00023027"/>
    </source>
</evidence>
<comment type="subcellular location">
    <subcellularLocation>
        <location evidence="2">Mitochondrion inner membrane</location>
        <topology evidence="2">Multi-pass membrane protein</topology>
    </subcellularLocation>
</comment>
<evidence type="ECO:0000256" key="15">
    <source>
        <dbReference type="ARBA" id="ARBA00023136"/>
    </source>
</evidence>
<evidence type="ECO:0000259" key="20">
    <source>
        <dbReference type="Pfam" id="PF06455"/>
    </source>
</evidence>
<evidence type="ECO:0000256" key="2">
    <source>
        <dbReference type="ARBA" id="ARBA00004448"/>
    </source>
</evidence>
<evidence type="ECO:0000256" key="7">
    <source>
        <dbReference type="ARBA" id="ARBA00022692"/>
    </source>
</evidence>
<dbReference type="InterPro" id="IPR001750">
    <property type="entry name" value="ND/Mrp_TM"/>
</dbReference>
<keyword evidence="9" id="KW-1278">Translocase</keyword>
<dbReference type="GO" id="GO:0008137">
    <property type="term" value="F:NADH dehydrogenase (ubiquinone) activity"/>
    <property type="evidence" value="ECO:0007669"/>
    <property type="project" value="UniProtKB-EC"/>
</dbReference>
<feature type="domain" description="NADH:quinone oxidoreductase/Mrp antiporter transmembrane" evidence="19">
    <location>
        <begin position="106"/>
        <end position="385"/>
    </location>
</feature>
<accession>A0A9E8RSJ5</accession>
<comment type="catalytic activity">
    <reaction evidence="17">
        <text>a ubiquinone + NADH + 5 H(+)(in) = a ubiquinol + NAD(+) + 4 H(+)(out)</text>
        <dbReference type="Rhea" id="RHEA:29091"/>
        <dbReference type="Rhea" id="RHEA-COMP:9565"/>
        <dbReference type="Rhea" id="RHEA-COMP:9566"/>
        <dbReference type="ChEBI" id="CHEBI:15378"/>
        <dbReference type="ChEBI" id="CHEBI:16389"/>
        <dbReference type="ChEBI" id="CHEBI:17976"/>
        <dbReference type="ChEBI" id="CHEBI:57540"/>
        <dbReference type="ChEBI" id="CHEBI:57945"/>
        <dbReference type="EC" id="7.1.1.2"/>
    </reaction>
</comment>
<dbReference type="GeneID" id="77424874"/>